<dbReference type="GO" id="GO:0009898">
    <property type="term" value="C:cytoplasmic side of plasma membrane"/>
    <property type="evidence" value="ECO:0007669"/>
    <property type="project" value="TreeGrafter"/>
</dbReference>
<dbReference type="PIRSF" id="PIRSF000197">
    <property type="entry name" value="Bifunct_PutA"/>
    <property type="match status" value="1"/>
</dbReference>
<keyword evidence="3" id="KW-0560">Oxidoreductase</keyword>
<dbReference type="InterPro" id="IPR016162">
    <property type="entry name" value="Ald_DH_N"/>
</dbReference>
<dbReference type="GO" id="GO:0003700">
    <property type="term" value="F:DNA-binding transcription factor activity"/>
    <property type="evidence" value="ECO:0007669"/>
    <property type="project" value="InterPro"/>
</dbReference>
<dbReference type="InterPro" id="IPR016163">
    <property type="entry name" value="Ald_DH_C"/>
</dbReference>
<dbReference type="GO" id="GO:0004657">
    <property type="term" value="F:proline dehydrogenase activity"/>
    <property type="evidence" value="ECO:0007669"/>
    <property type="project" value="InterPro"/>
</dbReference>
<organism evidence="8">
    <name type="scientific">freshwater metagenome</name>
    <dbReference type="NCBI Taxonomy" id="449393"/>
    <lineage>
        <taxon>unclassified sequences</taxon>
        <taxon>metagenomes</taxon>
        <taxon>ecological metagenomes</taxon>
    </lineage>
</organism>
<accession>A0A6J7KD94</accession>
<dbReference type="PROSITE" id="PS00070">
    <property type="entry name" value="ALDEHYDE_DEHYDR_CYS"/>
    <property type="match status" value="1"/>
</dbReference>
<dbReference type="PANTHER" id="PTHR42862">
    <property type="entry name" value="DELTA-1-PYRROLINE-5-CARBOXYLATE DEHYDROGENASE 1, ISOFORM A-RELATED"/>
    <property type="match status" value="1"/>
</dbReference>
<feature type="domain" description="Aldehyde dehydrogenase" evidence="6">
    <location>
        <begin position="507"/>
        <end position="919"/>
    </location>
</feature>
<evidence type="ECO:0000256" key="5">
    <source>
        <dbReference type="ARBA" id="ARBA00048142"/>
    </source>
</evidence>
<dbReference type="AlphaFoldDB" id="A0A6J7KD94"/>
<keyword evidence="4" id="KW-0520">NAD</keyword>
<dbReference type="Gene3D" id="3.20.20.220">
    <property type="match status" value="1"/>
</dbReference>
<dbReference type="Pfam" id="PF01619">
    <property type="entry name" value="Pro_dh"/>
    <property type="match status" value="1"/>
</dbReference>
<evidence type="ECO:0000259" key="7">
    <source>
        <dbReference type="Pfam" id="PF01619"/>
    </source>
</evidence>
<dbReference type="SUPFAM" id="SSF53720">
    <property type="entry name" value="ALDH-like"/>
    <property type="match status" value="1"/>
</dbReference>
<evidence type="ECO:0000313" key="8">
    <source>
        <dbReference type="EMBL" id="CAB4954040.1"/>
    </source>
</evidence>
<dbReference type="InterPro" id="IPR029041">
    <property type="entry name" value="FAD-linked_oxidoreductase-like"/>
</dbReference>
<comment type="catalytic activity">
    <reaction evidence="5">
        <text>L-glutamate 5-semialdehyde + NAD(+) + H2O = L-glutamate + NADH + 2 H(+)</text>
        <dbReference type="Rhea" id="RHEA:30235"/>
        <dbReference type="ChEBI" id="CHEBI:15377"/>
        <dbReference type="ChEBI" id="CHEBI:15378"/>
        <dbReference type="ChEBI" id="CHEBI:29985"/>
        <dbReference type="ChEBI" id="CHEBI:57540"/>
        <dbReference type="ChEBI" id="CHEBI:57945"/>
        <dbReference type="ChEBI" id="CHEBI:58066"/>
        <dbReference type="EC" id="1.2.1.88"/>
    </reaction>
</comment>
<dbReference type="InterPro" id="IPR015590">
    <property type="entry name" value="Aldehyde_DH_dom"/>
</dbReference>
<dbReference type="InterPro" id="IPR029510">
    <property type="entry name" value="Ald_DH_CS_GLU"/>
</dbReference>
<dbReference type="Pfam" id="PF00171">
    <property type="entry name" value="Aldedh"/>
    <property type="match status" value="1"/>
</dbReference>
<feature type="domain" description="Proline dehydrogenase" evidence="7">
    <location>
        <begin position="128"/>
        <end position="420"/>
    </location>
</feature>
<name>A0A6J7KD94_9ZZZZ</name>
<evidence type="ECO:0000256" key="3">
    <source>
        <dbReference type="ARBA" id="ARBA00023002"/>
    </source>
</evidence>
<evidence type="ECO:0000259" key="6">
    <source>
        <dbReference type="Pfam" id="PF00171"/>
    </source>
</evidence>
<reference evidence="8" key="1">
    <citation type="submission" date="2020-05" db="EMBL/GenBank/DDBJ databases">
        <authorList>
            <person name="Chiriac C."/>
            <person name="Salcher M."/>
            <person name="Ghai R."/>
            <person name="Kavagutti S V."/>
        </authorList>
    </citation>
    <scope>NUCLEOTIDE SEQUENCE</scope>
</reference>
<comment type="pathway">
    <text evidence="1">Amino-acid degradation; L-proline degradation into L-glutamate; L-glutamate from L-proline: step 2/2.</text>
</comment>
<dbReference type="Gene3D" id="3.40.605.10">
    <property type="entry name" value="Aldehyde Dehydrogenase, Chain A, domain 1"/>
    <property type="match status" value="1"/>
</dbReference>
<dbReference type="InterPro" id="IPR016161">
    <property type="entry name" value="Ald_DH/histidinol_DH"/>
</dbReference>
<dbReference type="InterPro" id="IPR025703">
    <property type="entry name" value="Bifunct_PutA"/>
</dbReference>
<dbReference type="PANTHER" id="PTHR42862:SF1">
    <property type="entry name" value="DELTA-1-PYRROLINE-5-CARBOXYLATE DEHYDROGENASE 2, ISOFORM A-RELATED"/>
    <property type="match status" value="1"/>
</dbReference>
<dbReference type="InterPro" id="IPR016160">
    <property type="entry name" value="Ald_DH_CS_CYS"/>
</dbReference>
<sequence>MPKAELLALTEPAIKLVRQWLKATPSTKAQLAAESRLSAILKDPNGLNFTLRFVDRVIRPEDNRICARELYRLAKSPPKALPPTDRAMIRLGGLVAPIAPGIVIPIAQARLRQLVAHLIADARDAQLTKHIASTRSDGTKLNLNLLGEAVLGEKAARERFEKTFELLKRDDVDYVSIKVSSVISQVSMWGFDATVERVIERLKPLYNYAASQPVQKFINLDMEEYRDLSLTLEVFQRLMSLPETKNLEAGIVLQAYLPDALGAMKTVQEFAAKRVASGGAPIKVRVVKGANLLMEKVDADLHGWVEATYPTKQATDTNYKRVLDWALTPEHTANVRIGVAGHNLFDIALAHLLAEKRGVSEHIDFEMLKGMAVDISATVRKSVGSLLLYTPVVHPKEFEVAIAYLTRRLEENASPENFMSGLFDIASSEDIFKRERDRFTASVFALDDKPQHARRVAEGQPEGMNMPDSDPALAETREWVAEAVAAAHKLAQHPAPLPNSIAKLESEGSIDQAVARARAASAAWAKNAAERERLLHLAARELQKRRTELATVMIAEAGKTIAEADTEISEAIDFANFYASRIADLSSRKHARFDPYRVTVVTPPWNFPLAIPAGGVLAALAAGSTAIIKPAPEVPRCSELMVEALWAAGIPRDVLQIVSVEDGPLGLHLVANDDVDNVVLTGAWETAKLFTDQKPGLHLMAETSGKNAMVITPNADLDLAAADLAKSAFGHAGQKCSAASLAILVGSVAKSKKFLEQLVDAAASMKVGLEADSSIGALVNPPGGKLLRALTTLEPGESWLLEPKQLDDEGYFWSPGIKLGIKPGSWFHLNECFGPVLGIMSAKNLKQAVEIQNGTDYGLTAGIQSLDPQEQRFWIENVIAGNKYINRGITGAIVKRQPFGGLKRSSVGPGFKAGGDYYLYGFGVWRDLGTGVDERKSPGGEESHPTLERNLHVFRPEVSSRGDYVWPHDDLKDEEFQALQNTREESISITNHRFGAPIKE</sequence>
<dbReference type="EC" id="1.2.1.88" evidence="2"/>
<dbReference type="SUPFAM" id="SSF51730">
    <property type="entry name" value="FAD-linked oxidoreductase"/>
    <property type="match status" value="1"/>
</dbReference>
<dbReference type="Gene3D" id="3.40.309.10">
    <property type="entry name" value="Aldehyde Dehydrogenase, Chain A, domain 2"/>
    <property type="match status" value="1"/>
</dbReference>
<gene>
    <name evidence="8" type="ORF">UFOPK3837_00622</name>
</gene>
<dbReference type="GO" id="GO:0010133">
    <property type="term" value="P:L-proline catabolic process to L-glutamate"/>
    <property type="evidence" value="ECO:0007669"/>
    <property type="project" value="InterPro"/>
</dbReference>
<dbReference type="InterPro" id="IPR050485">
    <property type="entry name" value="Proline_metab_enzyme"/>
</dbReference>
<dbReference type="GO" id="GO:0003842">
    <property type="term" value="F:L-glutamate gamma-semialdehyde dehydrogenase activity"/>
    <property type="evidence" value="ECO:0007669"/>
    <property type="project" value="UniProtKB-EC"/>
</dbReference>
<evidence type="ECO:0000256" key="1">
    <source>
        <dbReference type="ARBA" id="ARBA00004786"/>
    </source>
</evidence>
<dbReference type="InterPro" id="IPR002872">
    <property type="entry name" value="Proline_DH_dom"/>
</dbReference>
<proteinExistence type="predicted"/>
<protein>
    <recommendedName>
        <fullName evidence="2">L-glutamate gamma-semialdehyde dehydrogenase</fullName>
        <ecNumber evidence="2">1.2.1.88</ecNumber>
    </recommendedName>
</protein>
<evidence type="ECO:0000256" key="2">
    <source>
        <dbReference type="ARBA" id="ARBA00012884"/>
    </source>
</evidence>
<dbReference type="PROSITE" id="PS00687">
    <property type="entry name" value="ALDEHYDE_DEHYDR_GLU"/>
    <property type="match status" value="1"/>
</dbReference>
<evidence type="ECO:0000256" key="4">
    <source>
        <dbReference type="ARBA" id="ARBA00023027"/>
    </source>
</evidence>
<dbReference type="EMBL" id="CAFBNO010000020">
    <property type="protein sequence ID" value="CAB4954040.1"/>
    <property type="molecule type" value="Genomic_DNA"/>
</dbReference>